<dbReference type="AlphaFoldDB" id="A0AA37GF62"/>
<accession>A0AA37GF62</accession>
<reference evidence="1 2" key="1">
    <citation type="submission" date="2021-07" db="EMBL/GenBank/DDBJ databases">
        <title>Genome data of Colletotrichum spaethianum.</title>
        <authorList>
            <person name="Utami Y.D."/>
            <person name="Hiruma K."/>
        </authorList>
    </citation>
    <scope>NUCLEOTIDE SEQUENCE [LARGE SCALE GENOMIC DNA]</scope>
    <source>
        <strain evidence="1 2">MAFF 242679</strain>
    </source>
</reference>
<evidence type="ECO:0000313" key="1">
    <source>
        <dbReference type="EMBL" id="GJC79515.1"/>
    </source>
</evidence>
<name>A0AA37GF62_9PEZI</name>
<evidence type="ECO:0000313" key="2">
    <source>
        <dbReference type="Proteomes" id="UP001055172"/>
    </source>
</evidence>
<gene>
    <name evidence="1" type="ORF">ColLi_02353</name>
</gene>
<comment type="caution">
    <text evidence="1">The sequence shown here is derived from an EMBL/GenBank/DDBJ whole genome shotgun (WGS) entry which is preliminary data.</text>
</comment>
<organism evidence="1 2">
    <name type="scientific">Colletotrichum liriopes</name>
    <dbReference type="NCBI Taxonomy" id="708192"/>
    <lineage>
        <taxon>Eukaryota</taxon>
        <taxon>Fungi</taxon>
        <taxon>Dikarya</taxon>
        <taxon>Ascomycota</taxon>
        <taxon>Pezizomycotina</taxon>
        <taxon>Sordariomycetes</taxon>
        <taxon>Hypocreomycetidae</taxon>
        <taxon>Glomerellales</taxon>
        <taxon>Glomerellaceae</taxon>
        <taxon>Colletotrichum</taxon>
        <taxon>Colletotrichum spaethianum species complex</taxon>
    </lineage>
</organism>
<protein>
    <submittedName>
        <fullName evidence="1">Uncharacterized protein</fullName>
    </submittedName>
</protein>
<keyword evidence="2" id="KW-1185">Reference proteome</keyword>
<sequence>MVGGTVCREACVRQCDSRRAHPLLGSFYPLERPADTAKHPRSAAVNGGAKGNPWLSRILYMVSNFSPRRP</sequence>
<dbReference type="Proteomes" id="UP001055172">
    <property type="component" value="Unassembled WGS sequence"/>
</dbReference>
<dbReference type="EMBL" id="BPPX01000004">
    <property type="protein sequence ID" value="GJC79515.1"/>
    <property type="molecule type" value="Genomic_DNA"/>
</dbReference>
<proteinExistence type="predicted"/>